<dbReference type="InterPro" id="IPR011989">
    <property type="entry name" value="ARM-like"/>
</dbReference>
<reference evidence="7 9" key="1">
    <citation type="submission" date="2020-01" db="EMBL/GenBank/DDBJ databases">
        <authorList>
            <consortium name="DOE Joint Genome Institute"/>
            <person name="Haridas S."/>
            <person name="Albert R."/>
            <person name="Binder M."/>
            <person name="Bloem J."/>
            <person name="Labutti K."/>
            <person name="Salamov A."/>
            <person name="Andreopoulos B."/>
            <person name="Baker S.E."/>
            <person name="Barry K."/>
            <person name="Bills G."/>
            <person name="Bluhm B.H."/>
            <person name="Cannon C."/>
            <person name="Castanera R."/>
            <person name="Culley D.E."/>
            <person name="Daum C."/>
            <person name="Ezra D."/>
            <person name="Gonzalez J.B."/>
            <person name="Henrissat B."/>
            <person name="Kuo A."/>
            <person name="Liang C."/>
            <person name="Lipzen A."/>
            <person name="Lutzoni F."/>
            <person name="Magnuson J."/>
            <person name="Mondo S."/>
            <person name="Nolan M."/>
            <person name="Ohm R."/>
            <person name="Pangilinan J."/>
            <person name="Park H.-J."/>
            <person name="Ramirez L."/>
            <person name="Alfaro M."/>
            <person name="Sun H."/>
            <person name="Tritt A."/>
            <person name="Yoshinaga Y."/>
            <person name="Zwiers L.-H."/>
            <person name="Turgeon B.G."/>
            <person name="Goodwin S.B."/>
            <person name="Spatafora J.W."/>
            <person name="Crous P.W."/>
            <person name="Grigoriev I.V."/>
        </authorList>
    </citation>
    <scope>NUCLEOTIDE SEQUENCE</scope>
    <source>
        <strain evidence="7 9">CBS 781.70</strain>
    </source>
</reference>
<keyword evidence="4" id="KW-0677">Repeat</keyword>
<gene>
    <name evidence="7 9" type="ORF">P152DRAFT_419940</name>
</gene>
<dbReference type="SUPFAM" id="SSF48371">
    <property type="entry name" value="ARM repeat"/>
    <property type="match status" value="1"/>
</dbReference>
<reference evidence="9" key="2">
    <citation type="submission" date="2020-04" db="EMBL/GenBank/DDBJ databases">
        <authorList>
            <consortium name="NCBI Genome Project"/>
        </authorList>
    </citation>
    <scope>NUCLEOTIDE SEQUENCE</scope>
    <source>
        <strain evidence="9">CBS 781.70</strain>
    </source>
</reference>
<dbReference type="GeneID" id="54417708"/>
<dbReference type="Proteomes" id="UP000504638">
    <property type="component" value="Unplaced"/>
</dbReference>
<keyword evidence="5" id="KW-0539">Nucleus</keyword>
<protein>
    <submittedName>
        <fullName evidence="7 9">ARM repeat-containing protein</fullName>
    </submittedName>
</protein>
<sequence length="1060" mass="115446">MVLKMGRPVAPTALQELQTPSSIPAQIGALKTLKNEIIGHDQRKELVIRHGIVEPLVRILSTYSRTSGKKRMRERSDNGDNAEKSWTEEDDLRLQATLIVASLGNGGLPFVVPLIAGGLFQPLLTSLSPKDNDPRLVLATLRALLVLAEPYSHDLDAVNRQISPSLPAQLYTRPVVNVLVELLVQPGTSAVILEHIISVAQLLGATCQTAQHRQLLVKSGVLDLLAARLASTIVSMNYPIPDADPAAVKSLLPSVPPSKVQFLLNAIAAITDTSPYRTARLLYSPPIYSVFPITKSSKPPPNESTFNVSGGPVQKPESIDMLLPQIQAEQSKREYTYSKAFPALSSLTSGLRQAGQDFDFGLTALRDPSGQPQPSSRPISGSEFGSPLIAWLIHTSRTTTGLERLSAINLLTLMVRAIDNNSSSLDIWVEPSRNRDRTLAFLVVPLIVKMLDESLPSKKSSSKSKTEESLPVARKIKESAPIALARLIEDSPALQSAAVDAGATPKLCTFVKKSFDSITTTNTQMWSPHQVEKDNVLSGSPATTLGEPGMVSQTLHALRYRAAAMTALSAIVQREDMYRRELIKSEGGMAPCIVESLVPRLDAIPAYEDQDRKNAGNPTFVIVAACDLIRALSRSVHVLRTNLIDAGVAVPVLRLLKHKSLDVQLAATNACCNLLLHFSPMRSEVQNTDALKTLCMHAHSADAELQFTSLWALKHLMHSAPVDLKTSCLEELGSGWLVQTISADVRFGPNTPSLSMGTPNAAGEQVDLLNAAPEPLMDVDSVSSEDDEEDDDAMTDSIGALNLPKYNVRATSAQNRVRLRAIKEAEFSPAIKEQRDRIRIQEQALDFIRNIIGEPGQHMGVVIDHLLDALGTDRLFEILASKLRANPTAFSSTSPAYTHIATPSFEFGYKSTNNPKPSAPASTAQMPPTSVMVAAIFILIHMANGSAKHRHLLLHFTSPSLPPLITPLFNHPDRRVRVACCWLAFNLIWQDDNSDADGARLRALELRRLGWEEKVKGLLNDGDLDCRERAKNVVEQLSRLEVAAPLGMGGRSAATRVWES</sequence>
<reference evidence="9" key="3">
    <citation type="submission" date="2025-04" db="UniProtKB">
        <authorList>
            <consortium name="RefSeq"/>
        </authorList>
    </citation>
    <scope>IDENTIFICATION</scope>
    <source>
        <strain evidence="9">CBS 781.70</strain>
    </source>
</reference>
<accession>A0A6G1FZP4</accession>
<organism evidence="7">
    <name type="scientific">Eremomyces bilateralis CBS 781.70</name>
    <dbReference type="NCBI Taxonomy" id="1392243"/>
    <lineage>
        <taxon>Eukaryota</taxon>
        <taxon>Fungi</taxon>
        <taxon>Dikarya</taxon>
        <taxon>Ascomycota</taxon>
        <taxon>Pezizomycotina</taxon>
        <taxon>Dothideomycetes</taxon>
        <taxon>Dothideomycetes incertae sedis</taxon>
        <taxon>Eremomycetales</taxon>
        <taxon>Eremomycetaceae</taxon>
        <taxon>Eremomyces</taxon>
    </lineage>
</organism>
<dbReference type="InterPro" id="IPR016024">
    <property type="entry name" value="ARM-type_fold"/>
</dbReference>
<evidence type="ECO:0000256" key="6">
    <source>
        <dbReference type="SAM" id="MobiDB-lite"/>
    </source>
</evidence>
<feature type="region of interest" description="Disordered" evidence="6">
    <location>
        <begin position="67"/>
        <end position="87"/>
    </location>
</feature>
<dbReference type="InterPro" id="IPR038739">
    <property type="entry name" value="ARMC8/Vid28"/>
</dbReference>
<dbReference type="PANTHER" id="PTHR15651">
    <property type="entry name" value="ARMADILLO REPEAT-CONTAINING PROTEIN 8"/>
    <property type="match status" value="1"/>
</dbReference>
<proteinExistence type="predicted"/>
<comment type="subcellular location">
    <subcellularLocation>
        <location evidence="2">Cytoplasm</location>
    </subcellularLocation>
    <subcellularLocation>
        <location evidence="1">Nucleus</location>
    </subcellularLocation>
</comment>
<evidence type="ECO:0000256" key="3">
    <source>
        <dbReference type="ARBA" id="ARBA00022490"/>
    </source>
</evidence>
<dbReference type="GO" id="GO:0034657">
    <property type="term" value="C:GID complex"/>
    <property type="evidence" value="ECO:0007669"/>
    <property type="project" value="TreeGrafter"/>
</dbReference>
<feature type="compositionally biased region" description="Basic and acidic residues" evidence="6">
    <location>
        <begin position="74"/>
        <end position="87"/>
    </location>
</feature>
<evidence type="ECO:0000256" key="5">
    <source>
        <dbReference type="ARBA" id="ARBA00023242"/>
    </source>
</evidence>
<evidence type="ECO:0000313" key="9">
    <source>
        <dbReference type="RefSeq" id="XP_033532782.1"/>
    </source>
</evidence>
<name>A0A6G1FZP4_9PEZI</name>
<dbReference type="AlphaFoldDB" id="A0A6G1FZP4"/>
<evidence type="ECO:0000313" key="8">
    <source>
        <dbReference type="Proteomes" id="UP000504638"/>
    </source>
</evidence>
<keyword evidence="3" id="KW-0963">Cytoplasm</keyword>
<keyword evidence="8" id="KW-1185">Reference proteome</keyword>
<dbReference type="GO" id="GO:0005634">
    <property type="term" value="C:nucleus"/>
    <property type="evidence" value="ECO:0007669"/>
    <property type="project" value="UniProtKB-SubCell"/>
</dbReference>
<evidence type="ECO:0000256" key="1">
    <source>
        <dbReference type="ARBA" id="ARBA00004123"/>
    </source>
</evidence>
<dbReference type="GO" id="GO:0043161">
    <property type="term" value="P:proteasome-mediated ubiquitin-dependent protein catabolic process"/>
    <property type="evidence" value="ECO:0007669"/>
    <property type="project" value="TreeGrafter"/>
</dbReference>
<dbReference type="PANTHER" id="PTHR15651:SF7">
    <property type="entry name" value="ARMADILLO REPEAT-CONTAINING PROTEIN 8"/>
    <property type="match status" value="1"/>
</dbReference>
<dbReference type="RefSeq" id="XP_033532782.1">
    <property type="nucleotide sequence ID" value="XM_033677138.1"/>
</dbReference>
<dbReference type="GO" id="GO:0005737">
    <property type="term" value="C:cytoplasm"/>
    <property type="evidence" value="ECO:0007669"/>
    <property type="project" value="UniProtKB-SubCell"/>
</dbReference>
<evidence type="ECO:0000313" key="7">
    <source>
        <dbReference type="EMBL" id="KAF1811151.1"/>
    </source>
</evidence>
<dbReference type="EMBL" id="ML975163">
    <property type="protein sequence ID" value="KAF1811151.1"/>
    <property type="molecule type" value="Genomic_DNA"/>
</dbReference>
<dbReference type="OrthoDB" id="5559898at2759"/>
<dbReference type="Gene3D" id="1.25.10.10">
    <property type="entry name" value="Leucine-rich Repeat Variant"/>
    <property type="match status" value="3"/>
</dbReference>
<evidence type="ECO:0000256" key="4">
    <source>
        <dbReference type="ARBA" id="ARBA00022737"/>
    </source>
</evidence>
<evidence type="ECO:0000256" key="2">
    <source>
        <dbReference type="ARBA" id="ARBA00004496"/>
    </source>
</evidence>